<name>A0A0W0UU59_9GAMM</name>
<protein>
    <submittedName>
        <fullName evidence="1">Uncharacterized protein</fullName>
    </submittedName>
</protein>
<proteinExistence type="predicted"/>
<dbReference type="PATRIC" id="fig|455.5.peg.625"/>
<dbReference type="Proteomes" id="UP000054715">
    <property type="component" value="Unassembled WGS sequence"/>
</dbReference>
<reference evidence="1 2" key="1">
    <citation type="submission" date="2015-11" db="EMBL/GenBank/DDBJ databases">
        <title>Genomic analysis of 38 Legionella species identifies large and diverse effector repertoires.</title>
        <authorList>
            <person name="Burstein D."/>
            <person name="Amaro F."/>
            <person name="Zusman T."/>
            <person name="Lifshitz Z."/>
            <person name="Cohen O."/>
            <person name="Gilbert J.A."/>
            <person name="Pupko T."/>
            <person name="Shuman H.A."/>
            <person name="Segal G."/>
        </authorList>
    </citation>
    <scope>NUCLEOTIDE SEQUENCE [LARGE SCALE GENOMIC DNA]</scope>
    <source>
        <strain evidence="1 2">JA-26-G1-E2</strain>
    </source>
</reference>
<evidence type="ECO:0000313" key="2">
    <source>
        <dbReference type="Proteomes" id="UP000054715"/>
    </source>
</evidence>
<organism evidence="1 2">
    <name type="scientific">Legionella jamestowniensis</name>
    <dbReference type="NCBI Taxonomy" id="455"/>
    <lineage>
        <taxon>Bacteria</taxon>
        <taxon>Pseudomonadati</taxon>
        <taxon>Pseudomonadota</taxon>
        <taxon>Gammaproteobacteria</taxon>
        <taxon>Legionellales</taxon>
        <taxon>Legionellaceae</taxon>
        <taxon>Legionella</taxon>
    </lineage>
</organism>
<dbReference type="STRING" id="455.Ljam_0591"/>
<dbReference type="AlphaFoldDB" id="A0A0W0UU59"/>
<sequence length="64" mass="7487">MVWIVEDQVRGSCVCLTQDHMDGVHKAWQVGKNEDLSIEQMLTFRALCAESSTYFDARLYRFRT</sequence>
<accession>A0A0W0UU59</accession>
<comment type="caution">
    <text evidence="1">The sequence shown here is derived from an EMBL/GenBank/DDBJ whole genome shotgun (WGS) entry which is preliminary data.</text>
</comment>
<dbReference type="EMBL" id="LNYG01000008">
    <property type="protein sequence ID" value="KTD11397.1"/>
    <property type="molecule type" value="Genomic_DNA"/>
</dbReference>
<evidence type="ECO:0000313" key="1">
    <source>
        <dbReference type="EMBL" id="KTD11397.1"/>
    </source>
</evidence>
<gene>
    <name evidence="1" type="ORF">Ljam_0591</name>
</gene>